<dbReference type="Gene3D" id="3.90.550.10">
    <property type="entry name" value="Spore Coat Polysaccharide Biosynthesis Protein SpsA, Chain A"/>
    <property type="match status" value="1"/>
</dbReference>
<protein>
    <submittedName>
        <fullName evidence="5">Glycosyltransferase family 2 protein</fullName>
    </submittedName>
</protein>
<dbReference type="OrthoDB" id="9815829at2"/>
<dbReference type="Pfam" id="PF00535">
    <property type="entry name" value="Glycos_transf_2"/>
    <property type="match status" value="1"/>
</dbReference>
<dbReference type="SUPFAM" id="SSF53448">
    <property type="entry name" value="Nucleotide-diphospho-sugar transferases"/>
    <property type="match status" value="1"/>
</dbReference>
<evidence type="ECO:0000313" key="5">
    <source>
        <dbReference type="EMBL" id="RKP59074.1"/>
    </source>
</evidence>
<gene>
    <name evidence="5" type="ORF">D7S86_03945</name>
</gene>
<organism evidence="5 6">
    <name type="scientific">Pararobbsia silviterrae</name>
    <dbReference type="NCBI Taxonomy" id="1792498"/>
    <lineage>
        <taxon>Bacteria</taxon>
        <taxon>Pseudomonadati</taxon>
        <taxon>Pseudomonadota</taxon>
        <taxon>Betaproteobacteria</taxon>
        <taxon>Burkholderiales</taxon>
        <taxon>Burkholderiaceae</taxon>
        <taxon>Pararobbsia</taxon>
    </lineage>
</organism>
<dbReference type="AlphaFoldDB" id="A0A494Y8W0"/>
<reference evidence="5 6" key="1">
    <citation type="submission" date="2018-10" db="EMBL/GenBank/DDBJ databases">
        <title>Robbsia sp. DHC34, isolated from soil.</title>
        <authorList>
            <person name="Gao Z.-H."/>
            <person name="Qiu L.-H."/>
        </authorList>
    </citation>
    <scope>NUCLEOTIDE SEQUENCE [LARGE SCALE GENOMIC DNA]</scope>
    <source>
        <strain evidence="5 6">DHC34</strain>
    </source>
</reference>
<dbReference type="EMBL" id="RBZU01000001">
    <property type="protein sequence ID" value="RKP59074.1"/>
    <property type="molecule type" value="Genomic_DNA"/>
</dbReference>
<sequence>MENPILNTDRPLLTLSIPTYQRSGFLAATLEQLRAEIQALDAPERRARVEVVVSDNASADDTPQVVADVQAKGLPIRYIRNAENIGSDSNIAQCFNTAHGDYVLILGDDDLFVDGGLRALLDALERREWGVVCMRPYGFENDFRKEHPGGTGRDVEFDGADDFLPAIGPLLTLISSCVINKRLVGDVDAMDFRGGNLVQVHLVLRAAIAARANLLMDRYLVACKRNNSGGYDFSQVFVTNLGGILDSYTANGLGAHAIRRYETRLMVAYYPFYLFRQRLARIGDARATRDRFARRLGDRWLYRFWLAPILTLPRPLALVWGGVATAVGRAASGDLRRGIAFAWNRIRSTR</sequence>
<evidence type="ECO:0000313" key="6">
    <source>
        <dbReference type="Proteomes" id="UP000270342"/>
    </source>
</evidence>
<dbReference type="Proteomes" id="UP000270342">
    <property type="component" value="Unassembled WGS sequence"/>
</dbReference>
<dbReference type="InterPro" id="IPR029044">
    <property type="entry name" value="Nucleotide-diphossugar_trans"/>
</dbReference>
<evidence type="ECO:0000259" key="4">
    <source>
        <dbReference type="Pfam" id="PF00535"/>
    </source>
</evidence>
<proteinExistence type="inferred from homology"/>
<keyword evidence="2" id="KW-0328">Glycosyltransferase</keyword>
<dbReference type="PANTHER" id="PTHR43179">
    <property type="entry name" value="RHAMNOSYLTRANSFERASE WBBL"/>
    <property type="match status" value="1"/>
</dbReference>
<dbReference type="RefSeq" id="WP_121083610.1">
    <property type="nucleotide sequence ID" value="NZ_RBZU01000001.1"/>
</dbReference>
<feature type="domain" description="Glycosyltransferase 2-like" evidence="4">
    <location>
        <begin position="17"/>
        <end position="147"/>
    </location>
</feature>
<name>A0A494Y8W0_9BURK</name>
<dbReference type="PANTHER" id="PTHR43179:SF12">
    <property type="entry name" value="GALACTOFURANOSYLTRANSFERASE GLFT2"/>
    <property type="match status" value="1"/>
</dbReference>
<comment type="caution">
    <text evidence="5">The sequence shown here is derived from an EMBL/GenBank/DDBJ whole genome shotgun (WGS) entry which is preliminary data.</text>
</comment>
<comment type="similarity">
    <text evidence="1">Belongs to the glycosyltransferase 2 family.</text>
</comment>
<accession>A0A494Y8W0</accession>
<dbReference type="InterPro" id="IPR001173">
    <property type="entry name" value="Glyco_trans_2-like"/>
</dbReference>
<keyword evidence="3 5" id="KW-0808">Transferase</keyword>
<evidence type="ECO:0000256" key="1">
    <source>
        <dbReference type="ARBA" id="ARBA00006739"/>
    </source>
</evidence>
<evidence type="ECO:0000256" key="2">
    <source>
        <dbReference type="ARBA" id="ARBA00022676"/>
    </source>
</evidence>
<dbReference type="GO" id="GO:0016757">
    <property type="term" value="F:glycosyltransferase activity"/>
    <property type="evidence" value="ECO:0007669"/>
    <property type="project" value="UniProtKB-KW"/>
</dbReference>
<evidence type="ECO:0000256" key="3">
    <source>
        <dbReference type="ARBA" id="ARBA00022679"/>
    </source>
</evidence>
<keyword evidence="6" id="KW-1185">Reference proteome</keyword>